<keyword evidence="3" id="KW-1185">Reference proteome</keyword>
<dbReference type="EMBL" id="CP021425">
    <property type="protein sequence ID" value="ARU55497.1"/>
    <property type="molecule type" value="Genomic_DNA"/>
</dbReference>
<protein>
    <submittedName>
        <fullName evidence="2">Uncharacterized protein</fullName>
    </submittedName>
</protein>
<accession>A0A1Y0I4T6</accession>
<reference evidence="2 3" key="1">
    <citation type="submission" date="2017-05" db="EMBL/GenBank/DDBJ databases">
        <title>Genomic insights into alkan degradation activity of Oleiphilus messinensis.</title>
        <authorList>
            <person name="Kozyavkin S.A."/>
            <person name="Slesarev A.I."/>
            <person name="Golyshin P.N."/>
            <person name="Korzhenkov A."/>
            <person name="Golyshina O.N."/>
            <person name="Toshchakov S.V."/>
        </authorList>
    </citation>
    <scope>NUCLEOTIDE SEQUENCE [LARGE SCALE GENOMIC DNA]</scope>
    <source>
        <strain evidence="2 3">ME102</strain>
    </source>
</reference>
<dbReference type="AlphaFoldDB" id="A0A1Y0I4T6"/>
<evidence type="ECO:0000313" key="2">
    <source>
        <dbReference type="EMBL" id="ARU55497.1"/>
    </source>
</evidence>
<dbReference type="Proteomes" id="UP000196027">
    <property type="component" value="Chromosome"/>
</dbReference>
<gene>
    <name evidence="2" type="ORF">OLMES_1420</name>
</gene>
<name>A0A1Y0I4T6_9GAMM</name>
<dbReference type="OrthoDB" id="885702at2"/>
<evidence type="ECO:0000313" key="3">
    <source>
        <dbReference type="Proteomes" id="UP000196027"/>
    </source>
</evidence>
<feature type="region of interest" description="Disordered" evidence="1">
    <location>
        <begin position="116"/>
        <end position="136"/>
    </location>
</feature>
<sequence length="136" mass="16096">MRNSKKEAYRYLLYRGFLEIRALEHLFRSLRDLNPLSWYGKLRSIQEKGAVANWLHNLALYSSIDFVRFDENRFWADYAAFHARYPLVFEELKTAYERRLQEVDLVRSVPLTAVPDTESAKKERTEGSNVVPLHES</sequence>
<evidence type="ECO:0000256" key="1">
    <source>
        <dbReference type="SAM" id="MobiDB-lite"/>
    </source>
</evidence>
<dbReference type="RefSeq" id="WP_087460599.1">
    <property type="nucleotide sequence ID" value="NZ_CP021425.1"/>
</dbReference>
<organism evidence="2 3">
    <name type="scientific">Oleiphilus messinensis</name>
    <dbReference type="NCBI Taxonomy" id="141451"/>
    <lineage>
        <taxon>Bacteria</taxon>
        <taxon>Pseudomonadati</taxon>
        <taxon>Pseudomonadota</taxon>
        <taxon>Gammaproteobacteria</taxon>
        <taxon>Oceanospirillales</taxon>
        <taxon>Oleiphilaceae</taxon>
        <taxon>Oleiphilus</taxon>
    </lineage>
</organism>
<proteinExistence type="predicted"/>
<dbReference type="KEGG" id="ome:OLMES_1420"/>